<reference evidence="2 3" key="1">
    <citation type="submission" date="2017-07" db="EMBL/GenBank/DDBJ databases">
        <title>Recovery of genomes from metagenomes via a dereplication, aggregation, and scoring strategy.</title>
        <authorList>
            <person name="Sieber C.M."/>
            <person name="Probst A.J."/>
            <person name="Sharrar A."/>
            <person name="Thomas B.C."/>
            <person name="Hess M."/>
            <person name="Tringe S.G."/>
            <person name="Banfield J.F."/>
        </authorList>
    </citation>
    <scope>NUCLEOTIDE SEQUENCE [LARGE SCALE GENOMIC DNA]</scope>
    <source>
        <strain evidence="2">JGI_Cruoil_03_44_89</strain>
    </source>
</reference>
<dbReference type="Gene3D" id="3.40.50.2000">
    <property type="entry name" value="Glycogen Phosphorylase B"/>
    <property type="match status" value="2"/>
</dbReference>
<feature type="region of interest" description="Disordered" evidence="1">
    <location>
        <begin position="338"/>
        <end position="365"/>
    </location>
</feature>
<protein>
    <submittedName>
        <fullName evidence="2">Uncharacterized protein</fullName>
    </submittedName>
</protein>
<dbReference type="PANTHER" id="PTHR39517">
    <property type="entry name" value="SLL0192 PROTEIN"/>
    <property type="match status" value="1"/>
</dbReference>
<dbReference type="InterPro" id="IPR019994">
    <property type="entry name" value="Lipid-A-disac_synthase-rel_put"/>
</dbReference>
<organism evidence="2 3">
    <name type="scientific">candidate division WOR-3 bacterium JGI_Cruoil_03_44_89</name>
    <dbReference type="NCBI Taxonomy" id="1973748"/>
    <lineage>
        <taxon>Bacteria</taxon>
        <taxon>Bacteria division WOR-3</taxon>
    </lineage>
</organism>
<evidence type="ECO:0000313" key="3">
    <source>
        <dbReference type="Proteomes" id="UP000215215"/>
    </source>
</evidence>
<sequence length="365" mass="40155">MNIVILSNSYGEDRSGAIIGQEIKRLCLDATVFGAPLVSLGEEYKKRGIDVIFTSPPPPSGGFFLKTPEGFVKDLIKSSGVPLSYLAGLRKMRDEIDEVLVVGDIMLLLLGWFAFRKRLWFLAPCKSDYFSPHLRIEKRIMKKTAIEVFTHDEPTAENLRDFGVSARFLGNPMMDELEKENLYNSPQGKTLIGILPGSRREAYKNMKRIGIVIRMLRASYPELHFAVAVSETIDEKRLADSIGDIDAGIEFVKGAFVDVVSSSKLVISLSGTASEQVAGLGIPIVSFVGTGPQTTADRLRGQEKLLGSCLKLVKNFPNGVVEEIKNLLSNDRLREKRGGIGRGRMGPKGGARKIAERVSGVRRKA</sequence>
<dbReference type="InterPro" id="IPR003835">
    <property type="entry name" value="Glyco_trans_19"/>
</dbReference>
<accession>A0A235BXN9</accession>
<dbReference type="Pfam" id="PF02684">
    <property type="entry name" value="LpxB"/>
    <property type="match status" value="1"/>
</dbReference>
<dbReference type="GO" id="GO:0008915">
    <property type="term" value="F:lipid-A-disaccharide synthase activity"/>
    <property type="evidence" value="ECO:0007669"/>
    <property type="project" value="InterPro"/>
</dbReference>
<dbReference type="Proteomes" id="UP000215215">
    <property type="component" value="Unassembled WGS sequence"/>
</dbReference>
<evidence type="ECO:0000313" key="2">
    <source>
        <dbReference type="EMBL" id="OYD17120.1"/>
    </source>
</evidence>
<gene>
    <name evidence="2" type="ORF">CH333_01925</name>
</gene>
<feature type="compositionally biased region" description="Gly residues" evidence="1">
    <location>
        <begin position="340"/>
        <end position="349"/>
    </location>
</feature>
<dbReference type="SUPFAM" id="SSF53756">
    <property type="entry name" value="UDP-Glycosyltransferase/glycogen phosphorylase"/>
    <property type="match status" value="1"/>
</dbReference>
<dbReference type="EMBL" id="NOZQ01000032">
    <property type="protein sequence ID" value="OYD17120.1"/>
    <property type="molecule type" value="Genomic_DNA"/>
</dbReference>
<dbReference type="PANTHER" id="PTHR39517:SF1">
    <property type="entry name" value="LIPID-A-DISACCHARIDE SYNTHASE"/>
    <property type="match status" value="1"/>
</dbReference>
<proteinExistence type="predicted"/>
<dbReference type="AlphaFoldDB" id="A0A235BXN9"/>
<evidence type="ECO:0000256" key="1">
    <source>
        <dbReference type="SAM" id="MobiDB-lite"/>
    </source>
</evidence>
<comment type="caution">
    <text evidence="2">The sequence shown here is derived from an EMBL/GenBank/DDBJ whole genome shotgun (WGS) entry which is preliminary data.</text>
</comment>
<dbReference type="GO" id="GO:0016020">
    <property type="term" value="C:membrane"/>
    <property type="evidence" value="ECO:0007669"/>
    <property type="project" value="GOC"/>
</dbReference>
<dbReference type="GO" id="GO:0009245">
    <property type="term" value="P:lipid A biosynthetic process"/>
    <property type="evidence" value="ECO:0007669"/>
    <property type="project" value="InterPro"/>
</dbReference>
<name>A0A235BXN9_UNCW3</name>